<evidence type="ECO:0000256" key="12">
    <source>
        <dbReference type="SAM" id="Coils"/>
    </source>
</evidence>
<evidence type="ECO:0000256" key="10">
    <source>
        <dbReference type="ARBA" id="ARBA00023054"/>
    </source>
</evidence>
<reference evidence="19" key="1">
    <citation type="journal article" date="2006" name="Science">
        <title>Ancient noncoding elements conserved in the human genome.</title>
        <authorList>
            <person name="Venkatesh B."/>
            <person name="Kirkness E.F."/>
            <person name="Loh Y.H."/>
            <person name="Halpern A.L."/>
            <person name="Lee A.P."/>
            <person name="Johnson J."/>
            <person name="Dandona N."/>
            <person name="Viswanathan L.D."/>
            <person name="Tay A."/>
            <person name="Venter J.C."/>
            <person name="Strausberg R.L."/>
            <person name="Brenner S."/>
        </authorList>
    </citation>
    <scope>NUCLEOTIDE SEQUENCE [LARGE SCALE GENOMIC DNA]</scope>
</reference>
<reference evidence="17 19" key="3">
    <citation type="journal article" date="2014" name="Nature">
        <title>Elephant shark genome provides unique insights into gnathostome evolution.</title>
        <authorList>
            <consortium name="International Elephant Shark Genome Sequencing Consortium"/>
            <person name="Venkatesh B."/>
            <person name="Lee A.P."/>
            <person name="Ravi V."/>
            <person name="Maurya A.K."/>
            <person name="Lian M.M."/>
            <person name="Swann J.B."/>
            <person name="Ohta Y."/>
            <person name="Flajnik M.F."/>
            <person name="Sutoh Y."/>
            <person name="Kasahara M."/>
            <person name="Hoon S."/>
            <person name="Gangu V."/>
            <person name="Roy S.W."/>
            <person name="Irimia M."/>
            <person name="Korzh V."/>
            <person name="Kondrychyn I."/>
            <person name="Lim Z.W."/>
            <person name="Tay B.H."/>
            <person name="Tohari S."/>
            <person name="Kong K.W."/>
            <person name="Ho S."/>
            <person name="Lorente-Galdos B."/>
            <person name="Quilez J."/>
            <person name="Marques-Bonet T."/>
            <person name="Raney B.J."/>
            <person name="Ingham P.W."/>
            <person name="Tay A."/>
            <person name="Hillier L.W."/>
            <person name="Minx P."/>
            <person name="Boehm T."/>
            <person name="Wilson R.K."/>
            <person name="Brenner S."/>
            <person name="Warren W.C."/>
        </authorList>
    </citation>
    <scope>NUCLEOTIDE SEQUENCE</scope>
    <source>
        <tissue evidence="17">Heart</tissue>
    </source>
</reference>
<dbReference type="PROSITE" id="PS51262">
    <property type="entry name" value="COS"/>
    <property type="match status" value="1"/>
</dbReference>
<evidence type="ECO:0000256" key="5">
    <source>
        <dbReference type="ARBA" id="ARBA00022701"/>
    </source>
</evidence>
<feature type="compositionally biased region" description="Low complexity" evidence="13">
    <location>
        <begin position="443"/>
        <end position="458"/>
    </location>
</feature>
<dbReference type="OrthoDB" id="5351233at2759"/>
<comment type="function">
    <text evidence="1">May bind and stabilize microtubules during myotubes formation.</text>
</comment>
<keyword evidence="6" id="KW-0479">Metal-binding</keyword>
<dbReference type="GO" id="GO:0030018">
    <property type="term" value="C:Z disc"/>
    <property type="evidence" value="ECO:0007669"/>
    <property type="project" value="UniProtKB-SubCell"/>
</dbReference>
<dbReference type="Gene3D" id="3.30.40.10">
    <property type="entry name" value="Zinc/RING finger domain, C3HC4 (zinc finger)"/>
    <property type="match status" value="1"/>
</dbReference>
<evidence type="ECO:0000256" key="2">
    <source>
        <dbReference type="ARBA" id="ARBA00004216"/>
    </source>
</evidence>
<feature type="coiled-coil region" evidence="12">
    <location>
        <begin position="183"/>
        <end position="239"/>
    </location>
</feature>
<dbReference type="InterPro" id="IPR017907">
    <property type="entry name" value="Znf_RING_CS"/>
</dbReference>
<dbReference type="GO" id="GO:0005874">
    <property type="term" value="C:microtubule"/>
    <property type="evidence" value="ECO:0007669"/>
    <property type="project" value="UniProtKB-KW"/>
</dbReference>
<dbReference type="Pfam" id="PF13445">
    <property type="entry name" value="zf-RING_UBOX"/>
    <property type="match status" value="1"/>
</dbReference>
<dbReference type="CDD" id="cd16759">
    <property type="entry name" value="RING-HC_MuRF1"/>
    <property type="match status" value="1"/>
</dbReference>
<proteinExistence type="evidence at transcript level"/>
<keyword evidence="7 11" id="KW-0863">Zinc-finger</keyword>
<dbReference type="Gene3D" id="1.20.5.170">
    <property type="match status" value="1"/>
</dbReference>
<evidence type="ECO:0000256" key="11">
    <source>
        <dbReference type="PROSITE-ProRule" id="PRU00024"/>
    </source>
</evidence>
<dbReference type="InterPro" id="IPR013083">
    <property type="entry name" value="Znf_RING/FYVE/PHD"/>
</dbReference>
<evidence type="ECO:0000256" key="1">
    <source>
        <dbReference type="ARBA" id="ARBA00003888"/>
    </source>
</evidence>
<evidence type="ECO:0000313" key="18">
    <source>
        <dbReference type="Ensembl" id="ENSCMIP00000000462.1"/>
    </source>
</evidence>
<dbReference type="InterPro" id="IPR042667">
    <property type="entry name" value="TRIM63_RING-HC"/>
</dbReference>
<name>V9KQH3_CALMI</name>
<dbReference type="Ensembl" id="ENSCMIT00000000500.1">
    <property type="protein sequence ID" value="ENSCMIP00000000462.1"/>
    <property type="gene ID" value="ENSCMIG00000000329.1"/>
</dbReference>
<keyword evidence="10 12" id="KW-0175">Coiled coil</keyword>
<evidence type="ECO:0000256" key="8">
    <source>
        <dbReference type="ARBA" id="ARBA00022782"/>
    </source>
</evidence>
<dbReference type="GeneTree" id="ENSGT00940000154004"/>
<sequence>MTASMDYNLLPKDRQTMDNLEKQLICPICLEMFSKPVVILPCQHNLCRKCANDMFQASNPYWQTRGGSMLGSGGRFRCPSCRHEVILDRHGVYGLQRNLLVENIIDLYKQESIRPVKKIELPMCEEHDEEKINIYCLTCEVPTCALCKVFGAHKDCEVAPLNNVHKRQKCELTDGIAILVASNDRLQSVIAQLEDTCKIIEDNSRSQKETMCEKFDGLYQILEERKKNMLQKITVEQEEKTQHVRSLVKQYGDHLEMVSKVVESGLQSMEEPEISVFIQNAKPLLKKISEASKISHLEMIQRGYEDMSHFSADLRKGERLLKEIDFQKFEEEEDELDQADEAEEEEVHTEVSEGEDDVATTVLPPDTAAELKPIGTSALPLGKESGSVPEIAFQQAPVELSGARGVEGSQLVSTATTADTLLHPTCKKAPMLDKAGPSVELMSSSSGGSNSEIGSTGSTEKGTKKPAADHSSAALEGEADEASSDAAALQTGSEHAAPDGDEDQSGSEAKSGKGARHVFSFSWLN</sequence>
<keyword evidence="5" id="KW-0493">Microtubule</keyword>
<evidence type="ECO:0000313" key="19">
    <source>
        <dbReference type="Proteomes" id="UP000314986"/>
    </source>
</evidence>
<dbReference type="PROSITE" id="PS50119">
    <property type="entry name" value="ZF_BBOX"/>
    <property type="match status" value="1"/>
</dbReference>
<dbReference type="SMART" id="SM00184">
    <property type="entry name" value="RING"/>
    <property type="match status" value="1"/>
</dbReference>
<keyword evidence="9" id="KW-0862">Zinc</keyword>
<dbReference type="GO" id="GO:0008270">
    <property type="term" value="F:zinc ion binding"/>
    <property type="evidence" value="ECO:0007669"/>
    <property type="project" value="UniProtKB-KW"/>
</dbReference>
<dbReference type="OMA" id="MYKQETI"/>
<dbReference type="SUPFAM" id="SSF57850">
    <property type="entry name" value="RING/U-box"/>
    <property type="match status" value="1"/>
</dbReference>
<evidence type="ECO:0000313" key="17">
    <source>
        <dbReference type="EMBL" id="AFP00337.1"/>
    </source>
</evidence>
<feature type="domain" description="COS" evidence="16">
    <location>
        <begin position="269"/>
        <end position="327"/>
    </location>
</feature>
<dbReference type="GeneID" id="103180730"/>
<evidence type="ECO:0000256" key="3">
    <source>
        <dbReference type="ARBA" id="ARBA00014725"/>
    </source>
</evidence>
<dbReference type="InterPro" id="IPR000315">
    <property type="entry name" value="Znf_B-box"/>
</dbReference>
<feature type="region of interest" description="Disordered" evidence="13">
    <location>
        <begin position="330"/>
        <end position="357"/>
    </location>
</feature>
<dbReference type="Gene3D" id="3.30.160.60">
    <property type="entry name" value="Classic Zinc Finger"/>
    <property type="match status" value="1"/>
</dbReference>
<reference evidence="19" key="2">
    <citation type="journal article" date="2007" name="PLoS Biol.">
        <title>Survey sequencing and comparative analysis of the elephant shark (Callorhinchus milii) genome.</title>
        <authorList>
            <person name="Venkatesh B."/>
            <person name="Kirkness E.F."/>
            <person name="Loh Y.H."/>
            <person name="Halpern A.L."/>
            <person name="Lee A.P."/>
            <person name="Johnson J."/>
            <person name="Dandona N."/>
            <person name="Viswanathan L.D."/>
            <person name="Tay A."/>
            <person name="Venter J.C."/>
            <person name="Strausberg R.L."/>
            <person name="Brenner S."/>
        </authorList>
    </citation>
    <scope>NUCLEOTIDE SEQUENCE [LARGE SCALE GENOMIC DNA]</scope>
</reference>
<dbReference type="PANTHER" id="PTHR24103">
    <property type="entry name" value="E3 UBIQUITIN-PROTEIN LIGASE TRIM"/>
    <property type="match status" value="1"/>
</dbReference>
<dbReference type="InterPro" id="IPR017903">
    <property type="entry name" value="COS_domain"/>
</dbReference>
<accession>V9KQH3</accession>
<evidence type="ECO:0000256" key="6">
    <source>
        <dbReference type="ARBA" id="ARBA00022723"/>
    </source>
</evidence>
<feature type="region of interest" description="Disordered" evidence="13">
    <location>
        <begin position="428"/>
        <end position="525"/>
    </location>
</feature>
<evidence type="ECO:0000256" key="4">
    <source>
        <dbReference type="ARBA" id="ARBA00022490"/>
    </source>
</evidence>
<dbReference type="RefSeq" id="XP_007894938.1">
    <property type="nucleotide sequence ID" value="XM_007896747.2"/>
</dbReference>
<evidence type="ECO:0000259" key="14">
    <source>
        <dbReference type="PROSITE" id="PS50089"/>
    </source>
</evidence>
<gene>
    <name evidence="18" type="primary">trim55a</name>
</gene>
<keyword evidence="8" id="KW-0221">Differentiation</keyword>
<dbReference type="CDD" id="cd19833">
    <property type="entry name" value="Bbox2_MuRF3_C-II"/>
    <property type="match status" value="1"/>
</dbReference>
<dbReference type="SUPFAM" id="SSF57845">
    <property type="entry name" value="B-box zinc-binding domain"/>
    <property type="match status" value="1"/>
</dbReference>
<dbReference type="InterPro" id="IPR050143">
    <property type="entry name" value="TRIM/RBCC"/>
</dbReference>
<dbReference type="InterPro" id="IPR001841">
    <property type="entry name" value="Znf_RING"/>
</dbReference>
<comment type="subcellular location">
    <subcellularLocation>
        <location evidence="2">Cytoplasm</location>
        <location evidence="2">Myofibril</location>
        <location evidence="2">Sarcomere</location>
        <location evidence="2">Z line</location>
    </subcellularLocation>
</comment>
<dbReference type="EMBL" id="JW867819">
    <property type="protein sequence ID" value="AFP00337.1"/>
    <property type="molecule type" value="mRNA"/>
</dbReference>
<keyword evidence="19" id="KW-1185">Reference proteome</keyword>
<organism evidence="17">
    <name type="scientific">Callorhinchus milii</name>
    <name type="common">Ghost shark</name>
    <dbReference type="NCBI Taxonomy" id="7868"/>
    <lineage>
        <taxon>Eukaryota</taxon>
        <taxon>Metazoa</taxon>
        <taxon>Chordata</taxon>
        <taxon>Craniata</taxon>
        <taxon>Vertebrata</taxon>
        <taxon>Chondrichthyes</taxon>
        <taxon>Holocephali</taxon>
        <taxon>Chimaeriformes</taxon>
        <taxon>Callorhinchidae</taxon>
        <taxon>Callorhinchus</taxon>
    </lineage>
</organism>
<dbReference type="CTD" id="436631"/>
<feature type="domain" description="RING-type" evidence="14">
    <location>
        <begin position="26"/>
        <end position="82"/>
    </location>
</feature>
<dbReference type="PROSITE" id="PS00518">
    <property type="entry name" value="ZF_RING_1"/>
    <property type="match status" value="1"/>
</dbReference>
<dbReference type="KEGG" id="cmk:103180730"/>
<evidence type="ECO:0000259" key="16">
    <source>
        <dbReference type="PROSITE" id="PS51262"/>
    </source>
</evidence>
<dbReference type="SMART" id="SM00336">
    <property type="entry name" value="BBOX"/>
    <property type="match status" value="1"/>
</dbReference>
<dbReference type="GO" id="GO:0030154">
    <property type="term" value="P:cell differentiation"/>
    <property type="evidence" value="ECO:0007669"/>
    <property type="project" value="UniProtKB-KW"/>
</dbReference>
<dbReference type="FunFam" id="3.30.40.10:FF:000014">
    <property type="entry name" value="probable E3 ubiquitin-protein ligase MID2"/>
    <property type="match status" value="1"/>
</dbReference>
<dbReference type="Proteomes" id="UP000314986">
    <property type="component" value="Unassembled WGS sequence"/>
</dbReference>
<dbReference type="AlphaFoldDB" id="V9KQH3"/>
<evidence type="ECO:0000256" key="9">
    <source>
        <dbReference type="ARBA" id="ARBA00022833"/>
    </source>
</evidence>
<evidence type="ECO:0000259" key="15">
    <source>
        <dbReference type="PROSITE" id="PS50119"/>
    </source>
</evidence>
<dbReference type="InterPro" id="IPR027370">
    <property type="entry name" value="Znf-RING_euk"/>
</dbReference>
<evidence type="ECO:0000256" key="13">
    <source>
        <dbReference type="SAM" id="MobiDB-lite"/>
    </source>
</evidence>
<feature type="domain" description="B box-type" evidence="15">
    <location>
        <begin position="119"/>
        <end position="161"/>
    </location>
</feature>
<protein>
    <recommendedName>
        <fullName evidence="3">Tripartite motif-containing protein 54</fullName>
    </recommendedName>
</protein>
<dbReference type="PROSITE" id="PS50089">
    <property type="entry name" value="ZF_RING_2"/>
    <property type="match status" value="1"/>
</dbReference>
<dbReference type="InterPro" id="IPR033492">
    <property type="entry name" value="Trim54_Bbox2_Zfn"/>
</dbReference>
<keyword evidence="4" id="KW-0963">Cytoplasm</keyword>
<evidence type="ECO:0000256" key="7">
    <source>
        <dbReference type="ARBA" id="ARBA00022771"/>
    </source>
</evidence>
<reference evidence="18" key="4">
    <citation type="submission" date="2025-05" db="UniProtKB">
        <authorList>
            <consortium name="Ensembl"/>
        </authorList>
    </citation>
    <scope>IDENTIFICATION</scope>
</reference>
<dbReference type="Pfam" id="PF00643">
    <property type="entry name" value="zf-B_box"/>
    <property type="match status" value="1"/>
</dbReference>